<evidence type="ECO:0000256" key="6">
    <source>
        <dbReference type="ARBA" id="ARBA00022833"/>
    </source>
</evidence>
<dbReference type="Gene3D" id="2.130.10.10">
    <property type="entry name" value="YVTN repeat-like/Quinoprotein amine dehydrogenase"/>
    <property type="match status" value="1"/>
</dbReference>
<evidence type="ECO:0000256" key="4">
    <source>
        <dbReference type="ARBA" id="ARBA00022737"/>
    </source>
</evidence>
<keyword evidence="5 11" id="KW-0863">Zinc-finger</keyword>
<keyword evidence="13" id="KW-1133">Transmembrane helix</keyword>
<evidence type="ECO:0000313" key="17">
    <source>
        <dbReference type="Proteomes" id="UP000682733"/>
    </source>
</evidence>
<dbReference type="Proteomes" id="UP000677228">
    <property type="component" value="Unassembled WGS sequence"/>
</dbReference>
<dbReference type="InterPro" id="IPR001680">
    <property type="entry name" value="WD40_rpt"/>
</dbReference>
<evidence type="ECO:0000259" key="14">
    <source>
        <dbReference type="PROSITE" id="PS50157"/>
    </source>
</evidence>
<keyword evidence="6" id="KW-0862">Zinc</keyword>
<dbReference type="GO" id="GO:0000981">
    <property type="term" value="F:DNA-binding transcription factor activity, RNA polymerase II-specific"/>
    <property type="evidence" value="ECO:0007669"/>
    <property type="project" value="TreeGrafter"/>
</dbReference>
<accession>A0A8S2HYJ3</accession>
<protein>
    <recommendedName>
        <fullName evidence="14">C2H2-type domain-containing protein</fullName>
    </recommendedName>
</protein>
<organism evidence="16 17">
    <name type="scientific">Didymodactylos carnosus</name>
    <dbReference type="NCBI Taxonomy" id="1234261"/>
    <lineage>
        <taxon>Eukaryota</taxon>
        <taxon>Metazoa</taxon>
        <taxon>Spiralia</taxon>
        <taxon>Gnathifera</taxon>
        <taxon>Rotifera</taxon>
        <taxon>Eurotatoria</taxon>
        <taxon>Bdelloidea</taxon>
        <taxon>Philodinida</taxon>
        <taxon>Philodinidae</taxon>
        <taxon>Didymodactylos</taxon>
    </lineage>
</organism>
<dbReference type="PANTHER" id="PTHR24388:SF54">
    <property type="entry name" value="PROTEIN ESCARGOT"/>
    <property type="match status" value="1"/>
</dbReference>
<dbReference type="SMART" id="SM00355">
    <property type="entry name" value="ZnF_C2H2"/>
    <property type="match status" value="6"/>
</dbReference>
<dbReference type="EMBL" id="CAJOBA010003829">
    <property type="protein sequence ID" value="CAF3694237.1"/>
    <property type="molecule type" value="Genomic_DNA"/>
</dbReference>
<dbReference type="InterPro" id="IPR050527">
    <property type="entry name" value="Snail/Krueppel_Znf"/>
</dbReference>
<evidence type="ECO:0000256" key="7">
    <source>
        <dbReference type="ARBA" id="ARBA00023015"/>
    </source>
</evidence>
<dbReference type="PROSITE" id="PS50157">
    <property type="entry name" value="ZINC_FINGER_C2H2_2"/>
    <property type="match status" value="5"/>
</dbReference>
<dbReference type="PANTHER" id="PTHR24388">
    <property type="entry name" value="ZINC FINGER PROTEIN"/>
    <property type="match status" value="1"/>
</dbReference>
<keyword evidence="4" id="KW-0677">Repeat</keyword>
<dbReference type="SUPFAM" id="SSF50978">
    <property type="entry name" value="WD40 repeat-like"/>
    <property type="match status" value="2"/>
</dbReference>
<evidence type="ECO:0000256" key="12">
    <source>
        <dbReference type="PROSITE-ProRule" id="PRU00221"/>
    </source>
</evidence>
<evidence type="ECO:0000256" key="11">
    <source>
        <dbReference type="PROSITE-ProRule" id="PRU00042"/>
    </source>
</evidence>
<feature type="repeat" description="WD" evidence="12">
    <location>
        <begin position="756"/>
        <end position="789"/>
    </location>
</feature>
<feature type="domain" description="C2H2-type" evidence="14">
    <location>
        <begin position="290"/>
        <end position="317"/>
    </location>
</feature>
<dbReference type="InterPro" id="IPR013087">
    <property type="entry name" value="Znf_C2H2_type"/>
</dbReference>
<evidence type="ECO:0000313" key="16">
    <source>
        <dbReference type="EMBL" id="CAF3694237.1"/>
    </source>
</evidence>
<dbReference type="GO" id="GO:0005634">
    <property type="term" value="C:nucleus"/>
    <property type="evidence" value="ECO:0007669"/>
    <property type="project" value="UniProtKB-SubCell"/>
</dbReference>
<evidence type="ECO:0000256" key="9">
    <source>
        <dbReference type="ARBA" id="ARBA00023163"/>
    </source>
</evidence>
<keyword evidence="7" id="KW-0805">Transcription regulation</keyword>
<name>A0A8S2HYJ3_9BILA</name>
<dbReference type="AlphaFoldDB" id="A0A8S2HYJ3"/>
<proteinExistence type="inferred from homology"/>
<evidence type="ECO:0000256" key="5">
    <source>
        <dbReference type="ARBA" id="ARBA00022771"/>
    </source>
</evidence>
<evidence type="ECO:0000256" key="10">
    <source>
        <dbReference type="ARBA" id="ARBA00023242"/>
    </source>
</evidence>
<dbReference type="PROSITE" id="PS00028">
    <property type="entry name" value="ZINC_FINGER_C2H2_1"/>
    <property type="match status" value="5"/>
</dbReference>
<feature type="domain" description="C2H2-type" evidence="14">
    <location>
        <begin position="206"/>
        <end position="233"/>
    </location>
</feature>
<dbReference type="Pfam" id="PF00096">
    <property type="entry name" value="zf-C2H2"/>
    <property type="match status" value="3"/>
</dbReference>
<feature type="domain" description="C2H2-type" evidence="14">
    <location>
        <begin position="262"/>
        <end position="289"/>
    </location>
</feature>
<dbReference type="FunFam" id="3.30.160.60:FF:000100">
    <property type="entry name" value="Zinc finger 45-like"/>
    <property type="match status" value="1"/>
</dbReference>
<evidence type="ECO:0000256" key="1">
    <source>
        <dbReference type="ARBA" id="ARBA00004123"/>
    </source>
</evidence>
<dbReference type="Proteomes" id="UP000682733">
    <property type="component" value="Unassembled WGS sequence"/>
</dbReference>
<reference evidence="16" key="1">
    <citation type="submission" date="2021-02" db="EMBL/GenBank/DDBJ databases">
        <authorList>
            <person name="Nowell W R."/>
        </authorList>
    </citation>
    <scope>NUCLEOTIDE SEQUENCE</scope>
</reference>
<evidence type="ECO:0000256" key="3">
    <source>
        <dbReference type="ARBA" id="ARBA00022723"/>
    </source>
</evidence>
<dbReference type="InterPro" id="IPR036236">
    <property type="entry name" value="Znf_C2H2_sf"/>
</dbReference>
<keyword evidence="9" id="KW-0804">Transcription</keyword>
<dbReference type="SUPFAM" id="SSF57667">
    <property type="entry name" value="beta-beta-alpha zinc fingers"/>
    <property type="match status" value="3"/>
</dbReference>
<dbReference type="InterPro" id="IPR015943">
    <property type="entry name" value="WD40/YVTN_repeat-like_dom_sf"/>
</dbReference>
<gene>
    <name evidence="15" type="ORF">OVA965_LOCUS10374</name>
    <name evidence="16" type="ORF">TMI583_LOCUS10370</name>
</gene>
<sequence length="1040" mass="120735">MGDNFLPDEALLISLANDFFISESTDDYNRDLNLFEHDRDTTSLLPATISNNNYQSEQTPKNIELLKPTSLPFTFDRQLSLSTCQPSTFRTHFNLNNPDEYKEAFSLIKNSVVQIKRLTNQQLINKIMIKNQKILKKPSMPPPSNVPTTSSYDLLPRVRGPRSARFTCPICGLITVSMDRLQRHVAQHGQKLHLETYKPERKVSTLVCERCKATFSSAYALRKHQRVHTRDKPFSCDFCGSRFSQWGNLRHHIQRHLGISPYACPYCKKTFIAPCKLEVHIRGHLDERPYVCERCQATFRCNDDLRKHMIIHADYKPFVCWLCTKQFFHASKLRTHLKEKHEIEVVIRKKDVLESGTEYEITVVNQDDLTSINQQQNTNDKHIAAITLNGIQDQLQDESSISTTFLDTTTPHLISSMTDESADDIIKQHVQQCLNMNYVVVDSSNGDSLENFQTLNDLNVSDIEQFVKNNPFVTTTVDSELVKDETDHERSHHNNHNHNHHLHSYNFNHNTFDLGDFHVIYCQIVILYQTTSFVCITHICLYFCLAKIYKYLFKMSEIAISVLDWLAVSILNGVYIFNLNDPFQWQLIRQRDPQSPLKIDQNNVIKTTDENVNQSEIELNRNIIIFSPNGEYLAFNDQKNILYLYEYSLSTIPNIYWKHLKTIRVKNSISTFYLTNDLLFIADKGNGIYKYEFLLKQNSEITNLDNIMGYLPTIFDICYVKYSITPTTYQEYLLTGDRDGKICLSHPHMHNTETYYLGHQDFVSNIKLINNNHFISTSGDGTLRLWRISDCLPLVVLHMKAFINSTKFVFYSQLYTDDYNVEQIDDYISVLRGNDMNSSMIDDSNSSLQDYSIWKVAIACTNNDNDYKILQTSSTFIALSLYCQRHHCIYLTTLSNLKTLNNEQKKLFIDDSYGSIIDYSFSPNSSIINSSTFSTKCLLYVLFDTNTLIQIDIIEILKCSVNYKFDKIISPSVGAINQILASNEFLLCKPNDLAYKQLFEIRIDNIRYCKRKSEHDQHLKARKRQIQDNLLLEKYSEKND</sequence>
<keyword evidence="13" id="KW-0812">Transmembrane</keyword>
<keyword evidence="10" id="KW-0539">Nucleus</keyword>
<comment type="similarity">
    <text evidence="2">Belongs to the krueppel C2H2-type zinc-finger protein family.</text>
</comment>
<comment type="subcellular location">
    <subcellularLocation>
        <location evidence="1">Nucleus</location>
    </subcellularLocation>
</comment>
<keyword evidence="8" id="KW-0238">DNA-binding</keyword>
<dbReference type="PROSITE" id="PS50082">
    <property type="entry name" value="WD_REPEATS_2"/>
    <property type="match status" value="1"/>
</dbReference>
<keyword evidence="12" id="KW-0853">WD repeat</keyword>
<comment type="caution">
    <text evidence="16">The sequence shown here is derived from an EMBL/GenBank/DDBJ whole genome shotgun (WGS) entry which is preliminary data.</text>
</comment>
<evidence type="ECO:0000313" key="15">
    <source>
        <dbReference type="EMBL" id="CAF0916075.1"/>
    </source>
</evidence>
<keyword evidence="3" id="KW-0479">Metal-binding</keyword>
<dbReference type="GO" id="GO:0008270">
    <property type="term" value="F:zinc ion binding"/>
    <property type="evidence" value="ECO:0007669"/>
    <property type="project" value="UniProtKB-KW"/>
</dbReference>
<dbReference type="GO" id="GO:0000978">
    <property type="term" value="F:RNA polymerase II cis-regulatory region sequence-specific DNA binding"/>
    <property type="evidence" value="ECO:0007669"/>
    <property type="project" value="TreeGrafter"/>
</dbReference>
<evidence type="ECO:0000256" key="2">
    <source>
        <dbReference type="ARBA" id="ARBA00006991"/>
    </source>
</evidence>
<feature type="transmembrane region" description="Helical" evidence="13">
    <location>
        <begin position="526"/>
        <end position="546"/>
    </location>
</feature>
<feature type="domain" description="C2H2-type" evidence="14">
    <location>
        <begin position="318"/>
        <end position="346"/>
    </location>
</feature>
<keyword evidence="13" id="KW-0472">Membrane</keyword>
<dbReference type="FunFam" id="3.30.160.60:FF:000075">
    <property type="entry name" value="Putative zinc finger protein 536"/>
    <property type="match status" value="1"/>
</dbReference>
<feature type="transmembrane region" description="Helical" evidence="13">
    <location>
        <begin position="558"/>
        <end position="577"/>
    </location>
</feature>
<evidence type="ECO:0000256" key="13">
    <source>
        <dbReference type="SAM" id="Phobius"/>
    </source>
</evidence>
<dbReference type="InterPro" id="IPR036322">
    <property type="entry name" value="WD40_repeat_dom_sf"/>
</dbReference>
<dbReference type="EMBL" id="CAJNOK010003828">
    <property type="protein sequence ID" value="CAF0916075.1"/>
    <property type="molecule type" value="Genomic_DNA"/>
</dbReference>
<dbReference type="Gene3D" id="3.30.160.60">
    <property type="entry name" value="Classic Zinc Finger"/>
    <property type="match status" value="4"/>
</dbReference>
<feature type="domain" description="C2H2-type" evidence="14">
    <location>
        <begin position="234"/>
        <end position="261"/>
    </location>
</feature>
<evidence type="ECO:0000256" key="8">
    <source>
        <dbReference type="ARBA" id="ARBA00023125"/>
    </source>
</evidence>